<keyword evidence="2 4" id="KW-0863">Zinc-finger</keyword>
<evidence type="ECO:0000256" key="3">
    <source>
        <dbReference type="ARBA" id="ARBA00022833"/>
    </source>
</evidence>
<dbReference type="FunFam" id="3.30.40.10:FF:000239">
    <property type="entry name" value="probable BOI-related E3 ubiquitin-protein ligase 2"/>
    <property type="match status" value="1"/>
</dbReference>
<accession>A0AA89ANZ7</accession>
<evidence type="ECO:0000313" key="9">
    <source>
        <dbReference type="EMBL" id="KAK3008938.1"/>
    </source>
</evidence>
<evidence type="ECO:0000256" key="1">
    <source>
        <dbReference type="ARBA" id="ARBA00022723"/>
    </source>
</evidence>
<dbReference type="Pfam" id="PF13920">
    <property type="entry name" value="zf-C3HC4_3"/>
    <property type="match status" value="1"/>
</dbReference>
<keyword evidence="1" id="KW-0479">Metal-binding</keyword>
<dbReference type="PROSITE" id="PS50089">
    <property type="entry name" value="ZF_RING_2"/>
    <property type="match status" value="1"/>
</dbReference>
<comment type="caution">
    <text evidence="9">The sequence shown here is derived from an EMBL/GenBank/DDBJ whole genome shotgun (WGS) entry which is preliminary data.</text>
</comment>
<feature type="compositionally biased region" description="Polar residues" evidence="6">
    <location>
        <begin position="94"/>
        <end position="103"/>
    </location>
</feature>
<evidence type="ECO:0000256" key="5">
    <source>
        <dbReference type="SAM" id="Coils"/>
    </source>
</evidence>
<evidence type="ECO:0000256" key="2">
    <source>
        <dbReference type="ARBA" id="ARBA00022771"/>
    </source>
</evidence>
<feature type="compositionally biased region" description="Polar residues" evidence="6">
    <location>
        <begin position="117"/>
        <end position="130"/>
    </location>
</feature>
<dbReference type="CDD" id="cd16649">
    <property type="entry name" value="mRING-HC-C3HC5_CGRF1-like"/>
    <property type="match status" value="1"/>
</dbReference>
<dbReference type="GO" id="GO:0004842">
    <property type="term" value="F:ubiquitin-protein transferase activity"/>
    <property type="evidence" value="ECO:0007669"/>
    <property type="project" value="TreeGrafter"/>
</dbReference>
<sequence>MFSSSTTTGVLSRKERTNLATIIHCNRNQEGNSCINPICYSIPLAQVEVNYRCYSPTLITIIIIYTLLCILYAVGTNSRKRGREVTLTTTPAAPMNSLISSMPQHRPQPPQLIDLTQLHNNPTPQPNVVSTGLRLAFGEQQQHQQVQHHQHQQQQQSQQHTLSPQSSIVLSLLSEDLATQIKQQKDEIELFIQAQGEQLRRTLAEKRQRHYRALIGTAEEAVARRLREREAEAERAARRNAELEARAAQLGAEAQAWRERARAQEAQAAVLQAQLQQAIMGVGCGGGQAEREEGSAEDAESAYIDPERVPASGGPACRGCGKRVASVVLLPCRHLCVCGECDAVVQACPLCLSFRSSSVEVFLS</sequence>
<dbReference type="PANTHER" id="PTHR42647:SF5">
    <property type="entry name" value="SBP (S-RIBONUCLEASE BINDING PROTEIN) FAMILY PROTEIN"/>
    <property type="match status" value="1"/>
</dbReference>
<feature type="region of interest" description="Disordered" evidence="6">
    <location>
        <begin position="94"/>
        <end position="162"/>
    </location>
</feature>
<keyword evidence="7" id="KW-0472">Membrane</keyword>
<proteinExistence type="predicted"/>
<keyword evidence="5" id="KW-0175">Coiled coil</keyword>
<keyword evidence="7" id="KW-0812">Transmembrane</keyword>
<keyword evidence="7" id="KW-1133">Transmembrane helix</keyword>
<dbReference type="Gene3D" id="3.30.40.10">
    <property type="entry name" value="Zinc/RING finger domain, C3HC4 (zinc finger)"/>
    <property type="match status" value="1"/>
</dbReference>
<evidence type="ECO:0000259" key="8">
    <source>
        <dbReference type="PROSITE" id="PS50089"/>
    </source>
</evidence>
<evidence type="ECO:0000313" key="10">
    <source>
        <dbReference type="Proteomes" id="UP001188597"/>
    </source>
</evidence>
<feature type="transmembrane region" description="Helical" evidence="7">
    <location>
        <begin position="54"/>
        <end position="74"/>
    </location>
</feature>
<dbReference type="InterPro" id="IPR001841">
    <property type="entry name" value="Znf_RING"/>
</dbReference>
<dbReference type="InterPro" id="IPR013083">
    <property type="entry name" value="Znf_RING/FYVE/PHD"/>
</dbReference>
<keyword evidence="3" id="KW-0862">Zinc</keyword>
<dbReference type="EMBL" id="JAVXUP010001699">
    <property type="protein sequence ID" value="KAK3008938.1"/>
    <property type="molecule type" value="Genomic_DNA"/>
</dbReference>
<dbReference type="GO" id="GO:0008270">
    <property type="term" value="F:zinc ion binding"/>
    <property type="evidence" value="ECO:0007669"/>
    <property type="project" value="UniProtKB-KW"/>
</dbReference>
<name>A0AA89ANZ7_9ASTE</name>
<evidence type="ECO:0000256" key="6">
    <source>
        <dbReference type="SAM" id="MobiDB-lite"/>
    </source>
</evidence>
<reference evidence="9" key="1">
    <citation type="submission" date="2022-12" db="EMBL/GenBank/DDBJ databases">
        <title>Draft genome assemblies for two species of Escallonia (Escalloniales).</title>
        <authorList>
            <person name="Chanderbali A."/>
            <person name="Dervinis C."/>
            <person name="Anghel I."/>
            <person name="Soltis D."/>
            <person name="Soltis P."/>
            <person name="Zapata F."/>
        </authorList>
    </citation>
    <scope>NUCLEOTIDE SEQUENCE</scope>
    <source>
        <strain evidence="9">UCBG64.0493</strain>
        <tissue evidence="9">Leaf</tissue>
    </source>
</reference>
<organism evidence="9 10">
    <name type="scientific">Escallonia herrerae</name>
    <dbReference type="NCBI Taxonomy" id="1293975"/>
    <lineage>
        <taxon>Eukaryota</taxon>
        <taxon>Viridiplantae</taxon>
        <taxon>Streptophyta</taxon>
        <taxon>Embryophyta</taxon>
        <taxon>Tracheophyta</taxon>
        <taxon>Spermatophyta</taxon>
        <taxon>Magnoliopsida</taxon>
        <taxon>eudicotyledons</taxon>
        <taxon>Gunneridae</taxon>
        <taxon>Pentapetalae</taxon>
        <taxon>asterids</taxon>
        <taxon>campanulids</taxon>
        <taxon>Escalloniales</taxon>
        <taxon>Escalloniaceae</taxon>
        <taxon>Escallonia</taxon>
    </lineage>
</organism>
<evidence type="ECO:0000256" key="4">
    <source>
        <dbReference type="PROSITE-ProRule" id="PRU00175"/>
    </source>
</evidence>
<gene>
    <name evidence="9" type="ORF">RJ639_014882</name>
</gene>
<dbReference type="Proteomes" id="UP001188597">
    <property type="component" value="Unassembled WGS sequence"/>
</dbReference>
<dbReference type="PANTHER" id="PTHR42647">
    <property type="entry name" value="SBP (S-RIBONUCLEASE BINDING PROTEIN) FAMILY PROTEIN"/>
    <property type="match status" value="1"/>
</dbReference>
<keyword evidence="10" id="KW-1185">Reference proteome</keyword>
<feature type="coiled-coil region" evidence="5">
    <location>
        <begin position="226"/>
        <end position="274"/>
    </location>
</feature>
<dbReference type="AlphaFoldDB" id="A0AA89ANZ7"/>
<evidence type="ECO:0000256" key="7">
    <source>
        <dbReference type="SAM" id="Phobius"/>
    </source>
</evidence>
<protein>
    <recommendedName>
        <fullName evidence="8">RING-type domain-containing protein</fullName>
    </recommendedName>
</protein>
<feature type="domain" description="RING-type" evidence="8">
    <location>
        <begin position="317"/>
        <end position="351"/>
    </location>
</feature>